<dbReference type="PANTHER" id="PTHR30055:SF148">
    <property type="entry name" value="TETR-FAMILY TRANSCRIPTIONAL REGULATOR"/>
    <property type="match status" value="1"/>
</dbReference>
<accession>A0A4Q5J1B1</accession>
<dbReference type="PROSITE" id="PS01081">
    <property type="entry name" value="HTH_TETR_1"/>
    <property type="match status" value="1"/>
</dbReference>
<evidence type="ECO:0000256" key="4">
    <source>
        <dbReference type="PROSITE-ProRule" id="PRU00335"/>
    </source>
</evidence>
<evidence type="ECO:0000256" key="3">
    <source>
        <dbReference type="ARBA" id="ARBA00023163"/>
    </source>
</evidence>
<keyword evidence="1" id="KW-0805">Transcription regulation</keyword>
<dbReference type="Pfam" id="PF00440">
    <property type="entry name" value="TetR_N"/>
    <property type="match status" value="1"/>
</dbReference>
<evidence type="ECO:0000256" key="1">
    <source>
        <dbReference type="ARBA" id="ARBA00023015"/>
    </source>
</evidence>
<dbReference type="AlphaFoldDB" id="A0A4Q5J1B1"/>
<keyword evidence="8" id="KW-1185">Reference proteome</keyword>
<organism evidence="7 8">
    <name type="scientific">Nocardioides iriomotensis</name>
    <dbReference type="NCBI Taxonomy" id="715784"/>
    <lineage>
        <taxon>Bacteria</taxon>
        <taxon>Bacillati</taxon>
        <taxon>Actinomycetota</taxon>
        <taxon>Actinomycetes</taxon>
        <taxon>Propionibacteriales</taxon>
        <taxon>Nocardioidaceae</taxon>
        <taxon>Nocardioides</taxon>
    </lineage>
</organism>
<dbReference type="PROSITE" id="PS50977">
    <property type="entry name" value="HTH_TETR_2"/>
    <property type="match status" value="1"/>
</dbReference>
<dbReference type="InterPro" id="IPR011075">
    <property type="entry name" value="TetR_C"/>
</dbReference>
<dbReference type="Gene3D" id="1.10.357.10">
    <property type="entry name" value="Tetracycline Repressor, domain 2"/>
    <property type="match status" value="1"/>
</dbReference>
<dbReference type="OrthoDB" id="9796019at2"/>
<dbReference type="GO" id="GO:0000976">
    <property type="term" value="F:transcription cis-regulatory region binding"/>
    <property type="evidence" value="ECO:0007669"/>
    <property type="project" value="TreeGrafter"/>
</dbReference>
<dbReference type="InterPro" id="IPR036271">
    <property type="entry name" value="Tet_transcr_reg_TetR-rel_C_sf"/>
</dbReference>
<evidence type="ECO:0000313" key="8">
    <source>
        <dbReference type="Proteomes" id="UP000291189"/>
    </source>
</evidence>
<dbReference type="Gene3D" id="1.10.10.60">
    <property type="entry name" value="Homeodomain-like"/>
    <property type="match status" value="1"/>
</dbReference>
<evidence type="ECO:0000259" key="6">
    <source>
        <dbReference type="PROSITE" id="PS50977"/>
    </source>
</evidence>
<dbReference type="SUPFAM" id="SSF48498">
    <property type="entry name" value="Tetracyclin repressor-like, C-terminal domain"/>
    <property type="match status" value="1"/>
</dbReference>
<dbReference type="RefSeq" id="WP_129987103.1">
    <property type="nucleotide sequence ID" value="NZ_SDPU01000021.1"/>
</dbReference>
<feature type="region of interest" description="Disordered" evidence="5">
    <location>
        <begin position="1"/>
        <end position="22"/>
    </location>
</feature>
<dbReference type="GO" id="GO:0003700">
    <property type="term" value="F:DNA-binding transcription factor activity"/>
    <property type="evidence" value="ECO:0007669"/>
    <property type="project" value="TreeGrafter"/>
</dbReference>
<feature type="DNA-binding region" description="H-T-H motif" evidence="4">
    <location>
        <begin position="41"/>
        <end position="60"/>
    </location>
</feature>
<dbReference type="InterPro" id="IPR023772">
    <property type="entry name" value="DNA-bd_HTH_TetR-type_CS"/>
</dbReference>
<evidence type="ECO:0000256" key="2">
    <source>
        <dbReference type="ARBA" id="ARBA00023125"/>
    </source>
</evidence>
<name>A0A4Q5J1B1_9ACTN</name>
<protein>
    <submittedName>
        <fullName evidence="7">TetR/AcrR family transcriptional regulator</fullName>
    </submittedName>
</protein>
<dbReference type="InterPro" id="IPR009057">
    <property type="entry name" value="Homeodomain-like_sf"/>
</dbReference>
<evidence type="ECO:0000256" key="5">
    <source>
        <dbReference type="SAM" id="MobiDB-lite"/>
    </source>
</evidence>
<gene>
    <name evidence="7" type="ORF">ETU37_09955</name>
</gene>
<dbReference type="PRINTS" id="PR00455">
    <property type="entry name" value="HTHTETR"/>
</dbReference>
<evidence type="ECO:0000313" key="7">
    <source>
        <dbReference type="EMBL" id="RYU12327.1"/>
    </source>
</evidence>
<feature type="domain" description="HTH tetR-type" evidence="6">
    <location>
        <begin position="18"/>
        <end position="78"/>
    </location>
</feature>
<keyword evidence="2 4" id="KW-0238">DNA-binding</keyword>
<reference evidence="7 8" key="1">
    <citation type="submission" date="2019-01" db="EMBL/GenBank/DDBJ databases">
        <title>Nocardioides guangzhouensis sp. nov., an actinobacterium isolated from soil.</title>
        <authorList>
            <person name="Fu Y."/>
            <person name="Cai Y."/>
            <person name="Lin Z."/>
            <person name="Chen P."/>
        </authorList>
    </citation>
    <scope>NUCLEOTIDE SEQUENCE [LARGE SCALE GENOMIC DNA]</scope>
    <source>
        <strain evidence="7 8">NBRC 105384</strain>
    </source>
</reference>
<dbReference type="Proteomes" id="UP000291189">
    <property type="component" value="Unassembled WGS sequence"/>
</dbReference>
<sequence>MADLDVPRRRGRGRPRDPETDSKITRAAAELLLLRGFDKTTVDEVAARAGVGKATVYRRWPSKEDLAVAAMETLYSAEFPEPDTGTIEGDLAANYRSFIAFANTDTGLAYLRMSITESLRDERIAALYRSSTERRENDARASLRRAIERGEVRRDADVDTAVQYLGGIVTARVILGRPLPQLEDVDTLVQFTLRGIRR</sequence>
<dbReference type="SUPFAM" id="SSF46689">
    <property type="entry name" value="Homeodomain-like"/>
    <property type="match status" value="1"/>
</dbReference>
<proteinExistence type="predicted"/>
<dbReference type="PANTHER" id="PTHR30055">
    <property type="entry name" value="HTH-TYPE TRANSCRIPTIONAL REGULATOR RUTR"/>
    <property type="match status" value="1"/>
</dbReference>
<dbReference type="InterPro" id="IPR050109">
    <property type="entry name" value="HTH-type_TetR-like_transc_reg"/>
</dbReference>
<keyword evidence="3" id="KW-0804">Transcription</keyword>
<comment type="caution">
    <text evidence="7">The sequence shown here is derived from an EMBL/GenBank/DDBJ whole genome shotgun (WGS) entry which is preliminary data.</text>
</comment>
<dbReference type="EMBL" id="SDPU01000021">
    <property type="protein sequence ID" value="RYU12327.1"/>
    <property type="molecule type" value="Genomic_DNA"/>
</dbReference>
<dbReference type="InterPro" id="IPR001647">
    <property type="entry name" value="HTH_TetR"/>
</dbReference>
<dbReference type="Pfam" id="PF16859">
    <property type="entry name" value="TetR_C_11"/>
    <property type="match status" value="1"/>
</dbReference>